<sequence>MFETLFVKGLRAEGVLADLLLAEGVDVRDLETEYPIRVLNRCVDVACGHLFPDLPLEDARLRVGRSFVQGFVQTLMGRVVAAGLPMLGPVRYLKRFPDHVLMDGSPLRVTLVQVGERSFRMEFRNEFLVMSGFMTGVLQEWLKLTHTEATITTERHSPMSFDLHIAW</sequence>
<dbReference type="RefSeq" id="WP_206723958.1">
    <property type="nucleotide sequence ID" value="NZ_CP071090.1"/>
</dbReference>
<gene>
    <name evidence="1" type="ORF">JY651_45915</name>
</gene>
<dbReference type="Pfam" id="PF09536">
    <property type="entry name" value="DUF2378"/>
    <property type="match status" value="1"/>
</dbReference>
<dbReference type="NCBIfam" id="TIGR02265">
    <property type="entry name" value="Mxa_TIGR02265"/>
    <property type="match status" value="1"/>
</dbReference>
<dbReference type="InterPro" id="IPR011751">
    <property type="entry name" value="Mxa_paralog_2265"/>
</dbReference>
<accession>A0ABX7NYB4</accession>
<name>A0ABX7NYB4_9BACT</name>
<proteinExistence type="predicted"/>
<evidence type="ECO:0000313" key="1">
    <source>
        <dbReference type="EMBL" id="QSQ22381.1"/>
    </source>
</evidence>
<reference evidence="1 2" key="1">
    <citation type="submission" date="2021-02" db="EMBL/GenBank/DDBJ databases">
        <title>De Novo genome assembly of isolated myxobacteria.</title>
        <authorList>
            <person name="Stevens D.C."/>
        </authorList>
    </citation>
    <scope>NUCLEOTIDE SEQUENCE [LARGE SCALE GENOMIC DNA]</scope>
    <source>
        <strain evidence="2">SCPEA02</strain>
    </source>
</reference>
<organism evidence="1 2">
    <name type="scientific">Pyxidicoccus parkwayensis</name>
    <dbReference type="NCBI Taxonomy" id="2813578"/>
    <lineage>
        <taxon>Bacteria</taxon>
        <taxon>Pseudomonadati</taxon>
        <taxon>Myxococcota</taxon>
        <taxon>Myxococcia</taxon>
        <taxon>Myxococcales</taxon>
        <taxon>Cystobacterineae</taxon>
        <taxon>Myxococcaceae</taxon>
        <taxon>Pyxidicoccus</taxon>
    </lineage>
</organism>
<dbReference type="Proteomes" id="UP000662747">
    <property type="component" value="Chromosome"/>
</dbReference>
<dbReference type="EMBL" id="CP071090">
    <property type="protein sequence ID" value="QSQ22381.1"/>
    <property type="molecule type" value="Genomic_DNA"/>
</dbReference>
<protein>
    <submittedName>
        <fullName evidence="1">DUF2378 family protein</fullName>
    </submittedName>
</protein>
<keyword evidence="2" id="KW-1185">Reference proteome</keyword>
<evidence type="ECO:0000313" key="2">
    <source>
        <dbReference type="Proteomes" id="UP000662747"/>
    </source>
</evidence>